<dbReference type="Gene3D" id="1.20.1530.20">
    <property type="match status" value="2"/>
</dbReference>
<keyword evidence="7 8" id="KW-0472">Membrane</keyword>
<keyword evidence="10" id="KW-1185">Reference proteome</keyword>
<evidence type="ECO:0000256" key="7">
    <source>
        <dbReference type="ARBA" id="ARBA00023136"/>
    </source>
</evidence>
<reference evidence="9 10" key="1">
    <citation type="submission" date="2019-02" db="EMBL/GenBank/DDBJ databases">
        <title>Genomic Encyclopedia of Type Strains, Phase IV (KMG-IV): sequencing the most valuable type-strain genomes for metagenomic binning, comparative biology and taxonomic classification.</title>
        <authorList>
            <person name="Goeker M."/>
        </authorList>
    </citation>
    <scope>NUCLEOTIDE SEQUENCE [LARGE SCALE GENOMIC DNA]</scope>
    <source>
        <strain evidence="9 10">DSM 29486</strain>
    </source>
</reference>
<feature type="transmembrane region" description="Helical" evidence="8">
    <location>
        <begin position="190"/>
        <end position="215"/>
    </location>
</feature>
<dbReference type="GO" id="GO:0055085">
    <property type="term" value="P:transmembrane transport"/>
    <property type="evidence" value="ECO:0007669"/>
    <property type="project" value="InterPro"/>
</dbReference>
<keyword evidence="3" id="KW-0813">Transport</keyword>
<dbReference type="Pfam" id="PF03547">
    <property type="entry name" value="Mem_trans"/>
    <property type="match status" value="1"/>
</dbReference>
<feature type="transmembrane region" description="Helical" evidence="8">
    <location>
        <begin position="254"/>
        <end position="276"/>
    </location>
</feature>
<evidence type="ECO:0000256" key="8">
    <source>
        <dbReference type="SAM" id="Phobius"/>
    </source>
</evidence>
<comment type="similarity">
    <text evidence="2">Belongs to the auxin efflux carrier (TC 2.A.69) family.</text>
</comment>
<evidence type="ECO:0000256" key="4">
    <source>
        <dbReference type="ARBA" id="ARBA00022475"/>
    </source>
</evidence>
<feature type="transmembrane region" description="Helical" evidence="8">
    <location>
        <begin position="66"/>
        <end position="88"/>
    </location>
</feature>
<keyword evidence="5 8" id="KW-0812">Transmembrane</keyword>
<dbReference type="PANTHER" id="PTHR36838">
    <property type="entry name" value="AUXIN EFFLUX CARRIER FAMILY PROTEIN"/>
    <property type="match status" value="1"/>
</dbReference>
<dbReference type="Proteomes" id="UP000292927">
    <property type="component" value="Unassembled WGS sequence"/>
</dbReference>
<evidence type="ECO:0000256" key="2">
    <source>
        <dbReference type="ARBA" id="ARBA00010145"/>
    </source>
</evidence>
<comment type="caution">
    <text evidence="9">The sequence shown here is derived from an EMBL/GenBank/DDBJ whole genome shotgun (WGS) entry which is preliminary data.</text>
</comment>
<proteinExistence type="inferred from homology"/>
<organism evidence="9 10">
    <name type="scientific">Cuneatibacter caecimuris</name>
    <dbReference type="NCBI Taxonomy" id="1796618"/>
    <lineage>
        <taxon>Bacteria</taxon>
        <taxon>Bacillati</taxon>
        <taxon>Bacillota</taxon>
        <taxon>Clostridia</taxon>
        <taxon>Lachnospirales</taxon>
        <taxon>Lachnospiraceae</taxon>
        <taxon>Cuneatibacter</taxon>
    </lineage>
</organism>
<feature type="transmembrane region" description="Helical" evidence="8">
    <location>
        <begin position="36"/>
        <end position="54"/>
    </location>
</feature>
<feature type="transmembrane region" description="Helical" evidence="8">
    <location>
        <begin position="126"/>
        <end position="144"/>
    </location>
</feature>
<evidence type="ECO:0000256" key="3">
    <source>
        <dbReference type="ARBA" id="ARBA00022448"/>
    </source>
</evidence>
<evidence type="ECO:0000313" key="9">
    <source>
        <dbReference type="EMBL" id="RZT01244.1"/>
    </source>
</evidence>
<dbReference type="RefSeq" id="WP_130434952.1">
    <property type="nucleotide sequence ID" value="NZ_SGXF01000002.1"/>
</dbReference>
<dbReference type="InterPro" id="IPR004776">
    <property type="entry name" value="Mem_transp_PIN-like"/>
</dbReference>
<comment type="subcellular location">
    <subcellularLocation>
        <location evidence="1">Cell membrane</location>
        <topology evidence="1">Multi-pass membrane protein</topology>
    </subcellularLocation>
</comment>
<keyword evidence="4" id="KW-1003">Cell membrane</keyword>
<feature type="transmembrane region" description="Helical" evidence="8">
    <location>
        <begin position="288"/>
        <end position="310"/>
    </location>
</feature>
<dbReference type="PANTHER" id="PTHR36838:SF1">
    <property type="entry name" value="SLR1864 PROTEIN"/>
    <property type="match status" value="1"/>
</dbReference>
<keyword evidence="6 8" id="KW-1133">Transmembrane helix</keyword>
<dbReference type="InterPro" id="IPR038770">
    <property type="entry name" value="Na+/solute_symporter_sf"/>
</dbReference>
<dbReference type="GO" id="GO:0005886">
    <property type="term" value="C:plasma membrane"/>
    <property type="evidence" value="ECO:0007669"/>
    <property type="project" value="UniProtKB-SubCell"/>
</dbReference>
<name>A0A4Q7PKI1_9FIRM</name>
<dbReference type="EMBL" id="SGXF01000002">
    <property type="protein sequence ID" value="RZT01244.1"/>
    <property type="molecule type" value="Genomic_DNA"/>
</dbReference>
<accession>A0A4Q7PKI1</accession>
<protein>
    <recommendedName>
        <fullName evidence="11">AEC family transporter</fullName>
    </recommendedName>
</protein>
<gene>
    <name evidence="9" type="ORF">EV209_1688</name>
</gene>
<evidence type="ECO:0000313" key="10">
    <source>
        <dbReference type="Proteomes" id="UP000292927"/>
    </source>
</evidence>
<feature type="transmembrane region" description="Helical" evidence="8">
    <location>
        <begin position="227"/>
        <end position="248"/>
    </location>
</feature>
<feature type="transmembrane region" description="Helical" evidence="8">
    <location>
        <begin position="6"/>
        <end position="24"/>
    </location>
</feature>
<evidence type="ECO:0000256" key="5">
    <source>
        <dbReference type="ARBA" id="ARBA00022692"/>
    </source>
</evidence>
<dbReference type="AlphaFoldDB" id="A0A4Q7PKI1"/>
<evidence type="ECO:0000256" key="6">
    <source>
        <dbReference type="ARBA" id="ARBA00022989"/>
    </source>
</evidence>
<feature type="transmembrane region" description="Helical" evidence="8">
    <location>
        <begin position="100"/>
        <end position="120"/>
    </location>
</feature>
<dbReference type="OrthoDB" id="9798064at2"/>
<feature type="transmembrane region" description="Helical" evidence="8">
    <location>
        <begin position="165"/>
        <end position="184"/>
    </location>
</feature>
<sequence>METAVVFQQMLILFIILAVGYIANKTGIIPTASNKTLSGIVLNIANPALVIASVSGDHSKISGRGLAVTLLISICMFAALIAIAFVIPKILRAEREDEKIYNVMIVFSNIGFMGMPLVSALMGAEALLYVAIFTLPFNFLIYTYGVQLMCAGTGKKAERFSVKKVLNIGTISCVAAIILFFADIRLPEVLATACSTVGGLTAPLSMLVIGVSIASMDLKSTLKDKKLWLFSFIKLMALPALGYCILRICVNDDYLVQLAGILFCTPVGSMVAMLAEQYTGKCELAAKGVAMTTLLSVVTIPVMLALMTMFS</sequence>
<evidence type="ECO:0000256" key="1">
    <source>
        <dbReference type="ARBA" id="ARBA00004651"/>
    </source>
</evidence>
<evidence type="ECO:0008006" key="11">
    <source>
        <dbReference type="Google" id="ProtNLM"/>
    </source>
</evidence>